<feature type="non-terminal residue" evidence="1">
    <location>
        <position position="1"/>
    </location>
</feature>
<accession>A0A0G0X6B9</accession>
<protein>
    <recommendedName>
        <fullName evidence="3">Non-canonical purine NTP pyrophosphatase</fullName>
    </recommendedName>
</protein>
<evidence type="ECO:0000313" key="2">
    <source>
        <dbReference type="Proteomes" id="UP000034371"/>
    </source>
</evidence>
<reference evidence="1 2" key="1">
    <citation type="journal article" date="2015" name="Nature">
        <title>rRNA introns, odd ribosomes, and small enigmatic genomes across a large radiation of phyla.</title>
        <authorList>
            <person name="Brown C.T."/>
            <person name="Hug L.A."/>
            <person name="Thomas B.C."/>
            <person name="Sharon I."/>
            <person name="Castelle C.J."/>
            <person name="Singh A."/>
            <person name="Wilkins M.J."/>
            <person name="Williams K.H."/>
            <person name="Banfield J.F."/>
        </authorList>
    </citation>
    <scope>NUCLEOTIDE SEQUENCE [LARGE SCALE GENOMIC DNA]</scope>
</reference>
<evidence type="ECO:0008006" key="3">
    <source>
        <dbReference type="Google" id="ProtNLM"/>
    </source>
</evidence>
<dbReference type="EMBL" id="LCBY01000061">
    <property type="protein sequence ID" value="KKS20525.1"/>
    <property type="molecule type" value="Genomic_DNA"/>
</dbReference>
<organism evidence="1 2">
    <name type="scientific">Candidatus Roizmanbacteria bacterium GW2011_GWC2_41_7</name>
    <dbReference type="NCBI Taxonomy" id="1618487"/>
    <lineage>
        <taxon>Bacteria</taxon>
        <taxon>Candidatus Roizmaniibacteriota</taxon>
    </lineage>
</organism>
<evidence type="ECO:0000313" key="1">
    <source>
        <dbReference type="EMBL" id="KKS20525.1"/>
    </source>
</evidence>
<dbReference type="AlphaFoldDB" id="A0A0G0X6B9"/>
<comment type="caution">
    <text evidence="1">The sequence shown here is derived from an EMBL/GenBank/DDBJ whole genome shotgun (WGS) entry which is preliminary data.</text>
</comment>
<gene>
    <name evidence="1" type="ORF">UU78_C0061G0016</name>
</gene>
<proteinExistence type="predicted"/>
<name>A0A0G0X6B9_9BACT</name>
<dbReference type="Proteomes" id="UP000034371">
    <property type="component" value="Unassembled WGS sequence"/>
</dbReference>
<sequence>LLFLPELGKYYHDDELTKEELLRYNHRKIALEKLKIYLK</sequence>